<name>A0A397XNA0_BRACM</name>
<evidence type="ECO:0000313" key="2">
    <source>
        <dbReference type="Proteomes" id="UP000264353"/>
    </source>
</evidence>
<accession>A0A397XNA0</accession>
<sequence>MPSLLLFAMIFQEEIYLHKFPNQTSSSFSFLILKTHRQSQARLARLALFLLTCKPFMQQSQHFVQTLVFFLLFGPVFKSLRQLSLGSNQRNQRGMTGLSFTS</sequence>
<dbReference type="Proteomes" id="UP000264353">
    <property type="component" value="Chromosome A10"/>
</dbReference>
<evidence type="ECO:0000313" key="1">
    <source>
        <dbReference type="EMBL" id="RID40090.1"/>
    </source>
</evidence>
<dbReference type="AlphaFoldDB" id="A0A397XNA0"/>
<dbReference type="EMBL" id="CM010637">
    <property type="protein sequence ID" value="RID40090.1"/>
    <property type="molecule type" value="Genomic_DNA"/>
</dbReference>
<gene>
    <name evidence="1" type="ORF">BRARA_J00157</name>
</gene>
<proteinExistence type="predicted"/>
<protein>
    <submittedName>
        <fullName evidence="1">Uncharacterized protein</fullName>
    </submittedName>
</protein>
<reference evidence="1 2" key="1">
    <citation type="submission" date="2018-06" db="EMBL/GenBank/DDBJ databases">
        <title>WGS assembly of Brassica rapa FPsc.</title>
        <authorList>
            <person name="Bowman J."/>
            <person name="Kohchi T."/>
            <person name="Yamato K."/>
            <person name="Jenkins J."/>
            <person name="Shu S."/>
            <person name="Ishizaki K."/>
            <person name="Yamaoka S."/>
            <person name="Nishihama R."/>
            <person name="Nakamura Y."/>
            <person name="Berger F."/>
            <person name="Adam C."/>
            <person name="Aki S."/>
            <person name="Althoff F."/>
            <person name="Araki T."/>
            <person name="Arteaga-Vazquez M."/>
            <person name="Balasubrmanian S."/>
            <person name="Bauer D."/>
            <person name="Boehm C."/>
            <person name="Briginshaw L."/>
            <person name="Caballero-Perez J."/>
            <person name="Catarino B."/>
            <person name="Chen F."/>
            <person name="Chiyoda S."/>
            <person name="Chovatia M."/>
            <person name="Davies K."/>
            <person name="Delmans M."/>
            <person name="Demura T."/>
            <person name="Dierschke T."/>
            <person name="Dolan L."/>
            <person name="Dorantes-Acosta A."/>
            <person name="Eklund D."/>
            <person name="Florent S."/>
            <person name="Flores-Sandoval E."/>
            <person name="Fujiyama A."/>
            <person name="Fukuzawa H."/>
            <person name="Galik B."/>
            <person name="Grimanelli D."/>
            <person name="Grimwood J."/>
            <person name="Grossniklaus U."/>
            <person name="Hamada T."/>
            <person name="Haseloff J."/>
            <person name="Hetherington A."/>
            <person name="Higo A."/>
            <person name="Hirakawa Y."/>
            <person name="Hundley H."/>
            <person name="Ikeda Y."/>
            <person name="Inoue K."/>
            <person name="Inoue S."/>
            <person name="Ishida S."/>
            <person name="Jia Q."/>
            <person name="Kakita M."/>
            <person name="Kanazawa T."/>
            <person name="Kawai Y."/>
            <person name="Kawashima T."/>
            <person name="Kennedy M."/>
            <person name="Kinose K."/>
            <person name="Kinoshita T."/>
            <person name="Kohara Y."/>
            <person name="Koide E."/>
            <person name="Komatsu K."/>
            <person name="Kopischke S."/>
            <person name="Kubo M."/>
            <person name="Kyozuka J."/>
            <person name="Lagercrantz U."/>
            <person name="Lin S."/>
            <person name="Lindquist E."/>
            <person name="Lipzen A."/>
            <person name="Lu C."/>
            <person name="Luna E."/>
            <person name="Martienssen R."/>
            <person name="Minamino N."/>
            <person name="Mizutani M."/>
            <person name="Mizutani M."/>
            <person name="Mochizuki N."/>
            <person name="Monte I."/>
            <person name="Mosher R."/>
            <person name="Nagasaki H."/>
            <person name="Nakagami H."/>
            <person name="Naramoto S."/>
            <person name="Nishitani K."/>
            <person name="Ohtani M."/>
            <person name="Okamoto T."/>
            <person name="Okumura M."/>
            <person name="Phillips J."/>
            <person name="Pollak B."/>
            <person name="Reinders A."/>
            <person name="Roevekamp M."/>
            <person name="Sano R."/>
            <person name="Sawa S."/>
            <person name="Schmid M."/>
            <person name="Shirakawa M."/>
            <person name="Solano R."/>
            <person name="Spunde A."/>
            <person name="Suetsugu N."/>
            <person name="Sugano S."/>
            <person name="Sugiyama A."/>
            <person name="Sun R."/>
            <person name="Suzuki Y."/>
            <person name="Takenaka M."/>
            <person name="Takezawa D."/>
            <person name="Tomogane H."/>
            <person name="Tsuzuki M."/>
            <person name="Ueda T."/>
            <person name="Umeda M."/>
            <person name="Ward J."/>
            <person name="Watanabe Y."/>
            <person name="Yazaki K."/>
            <person name="Yokoyama R."/>
            <person name="Yoshitake Y."/>
            <person name="Yotsui I."/>
            <person name="Zachgo S."/>
            <person name="Schmutz J."/>
        </authorList>
    </citation>
    <scope>NUCLEOTIDE SEQUENCE [LARGE SCALE GENOMIC DNA]</scope>
    <source>
        <strain evidence="2">cv. B-3</strain>
    </source>
</reference>
<organism evidence="1 2">
    <name type="scientific">Brassica campestris</name>
    <name type="common">Field mustard</name>
    <dbReference type="NCBI Taxonomy" id="3711"/>
    <lineage>
        <taxon>Eukaryota</taxon>
        <taxon>Viridiplantae</taxon>
        <taxon>Streptophyta</taxon>
        <taxon>Embryophyta</taxon>
        <taxon>Tracheophyta</taxon>
        <taxon>Spermatophyta</taxon>
        <taxon>Magnoliopsida</taxon>
        <taxon>eudicotyledons</taxon>
        <taxon>Gunneridae</taxon>
        <taxon>Pentapetalae</taxon>
        <taxon>rosids</taxon>
        <taxon>malvids</taxon>
        <taxon>Brassicales</taxon>
        <taxon>Brassicaceae</taxon>
        <taxon>Brassiceae</taxon>
        <taxon>Brassica</taxon>
    </lineage>
</organism>